<sequence length="428" mass="47112">MSGRGSRGSSQSSHGRGRGRGRAAPSSEHTPSPSPTTSTPGTSHVSPTIPPAPPAPSPQPAATDPQQLAPSPQANADSSHASQPDPPSQQVVRVPITWDGQKGFKPDNNECTQAISDVIELMLNELWINYSEIPADVQKRWFEKWAEGFTWPKEQKKQFRKAYDYRAGRRYQQIMADLRDGELQRLKWMSDAQGVAAAQKRQASSKKNRASSKGGCLHTGGSATIPKTRARMTRSLDREPTDVEVFRETHTRKRDRSIVEKRADDLLTEFSANLEQATQQAQEEGDESAATVDPNVVWRQTLSEPYRNRVYGAGRFFASSLRRSGYAGSSASASSSHTGPADPEVVDLREQMAQRDERTEEHLRRMEEMQRQMAAIYNPLRPGASATTGGSGTSTAPPLPPRPPPQPPPPPQQPDHNDDGDDDDYEDT</sequence>
<gene>
    <name evidence="2" type="ORF">PIB30_063578</name>
</gene>
<feature type="compositionally biased region" description="Low complexity" evidence="1">
    <location>
        <begin position="382"/>
        <end position="396"/>
    </location>
</feature>
<feature type="region of interest" description="Disordered" evidence="1">
    <location>
        <begin position="376"/>
        <end position="428"/>
    </location>
</feature>
<feature type="compositionally biased region" description="Polar residues" evidence="1">
    <location>
        <begin position="68"/>
        <end position="82"/>
    </location>
</feature>
<accession>A0ABU6YP25</accession>
<dbReference type="Proteomes" id="UP001341840">
    <property type="component" value="Unassembled WGS sequence"/>
</dbReference>
<protein>
    <submittedName>
        <fullName evidence="2">Uncharacterized protein</fullName>
    </submittedName>
</protein>
<feature type="region of interest" description="Disordered" evidence="1">
    <location>
        <begin position="200"/>
        <end position="223"/>
    </location>
</feature>
<reference evidence="2 3" key="1">
    <citation type="journal article" date="2023" name="Plants (Basel)">
        <title>Bridging the Gap: Combining Genomics and Transcriptomics Approaches to Understand Stylosanthes scabra, an Orphan Legume from the Brazilian Caatinga.</title>
        <authorList>
            <person name="Ferreira-Neto J.R.C."/>
            <person name="da Silva M.D."/>
            <person name="Binneck E."/>
            <person name="de Melo N.F."/>
            <person name="da Silva R.H."/>
            <person name="de Melo A.L.T.M."/>
            <person name="Pandolfi V."/>
            <person name="Bustamante F.O."/>
            <person name="Brasileiro-Vidal A.C."/>
            <person name="Benko-Iseppon A.M."/>
        </authorList>
    </citation>
    <scope>NUCLEOTIDE SEQUENCE [LARGE SCALE GENOMIC DNA]</scope>
    <source>
        <tissue evidence="2">Leaves</tissue>
    </source>
</reference>
<evidence type="ECO:0000313" key="3">
    <source>
        <dbReference type="Proteomes" id="UP001341840"/>
    </source>
</evidence>
<feature type="compositionally biased region" description="Pro residues" evidence="1">
    <location>
        <begin position="397"/>
        <end position="413"/>
    </location>
</feature>
<dbReference type="Pfam" id="PF03004">
    <property type="entry name" value="Transposase_24"/>
    <property type="match status" value="1"/>
</dbReference>
<feature type="compositionally biased region" description="Low complexity" evidence="1">
    <location>
        <begin position="1"/>
        <end position="14"/>
    </location>
</feature>
<feature type="compositionally biased region" description="Acidic residues" evidence="1">
    <location>
        <begin position="418"/>
        <end position="428"/>
    </location>
</feature>
<feature type="compositionally biased region" description="Low complexity" evidence="1">
    <location>
        <begin position="326"/>
        <end position="336"/>
    </location>
</feature>
<dbReference type="InterPro" id="IPR004252">
    <property type="entry name" value="Probable_transposase_24"/>
</dbReference>
<feature type="region of interest" description="Disordered" evidence="1">
    <location>
        <begin position="326"/>
        <end position="346"/>
    </location>
</feature>
<feature type="compositionally biased region" description="Low complexity" evidence="1">
    <location>
        <begin position="25"/>
        <end position="47"/>
    </location>
</feature>
<evidence type="ECO:0000256" key="1">
    <source>
        <dbReference type="SAM" id="MobiDB-lite"/>
    </source>
</evidence>
<keyword evidence="3" id="KW-1185">Reference proteome</keyword>
<name>A0ABU6YP25_9FABA</name>
<dbReference type="EMBL" id="JASCZI010242262">
    <property type="protein sequence ID" value="MED6210383.1"/>
    <property type="molecule type" value="Genomic_DNA"/>
</dbReference>
<organism evidence="2 3">
    <name type="scientific">Stylosanthes scabra</name>
    <dbReference type="NCBI Taxonomy" id="79078"/>
    <lineage>
        <taxon>Eukaryota</taxon>
        <taxon>Viridiplantae</taxon>
        <taxon>Streptophyta</taxon>
        <taxon>Embryophyta</taxon>
        <taxon>Tracheophyta</taxon>
        <taxon>Spermatophyta</taxon>
        <taxon>Magnoliopsida</taxon>
        <taxon>eudicotyledons</taxon>
        <taxon>Gunneridae</taxon>
        <taxon>Pentapetalae</taxon>
        <taxon>rosids</taxon>
        <taxon>fabids</taxon>
        <taxon>Fabales</taxon>
        <taxon>Fabaceae</taxon>
        <taxon>Papilionoideae</taxon>
        <taxon>50 kb inversion clade</taxon>
        <taxon>dalbergioids sensu lato</taxon>
        <taxon>Dalbergieae</taxon>
        <taxon>Pterocarpus clade</taxon>
        <taxon>Stylosanthes</taxon>
    </lineage>
</organism>
<proteinExistence type="predicted"/>
<feature type="region of interest" description="Disordered" evidence="1">
    <location>
        <begin position="1"/>
        <end position="90"/>
    </location>
</feature>
<comment type="caution">
    <text evidence="2">The sequence shown here is derived from an EMBL/GenBank/DDBJ whole genome shotgun (WGS) entry which is preliminary data.</text>
</comment>
<feature type="compositionally biased region" description="Pro residues" evidence="1">
    <location>
        <begin position="48"/>
        <end position="59"/>
    </location>
</feature>
<evidence type="ECO:0000313" key="2">
    <source>
        <dbReference type="EMBL" id="MED6210383.1"/>
    </source>
</evidence>